<name>A0A7G9A7D4_RAOOR</name>
<accession>A0A7G9A7D4</accession>
<geneLocation type="plasmid" evidence="1">
    <name>p104922-NDM</name>
</geneLocation>
<keyword evidence="1" id="KW-0614">Plasmid</keyword>
<dbReference type="Gene3D" id="1.10.10.2830">
    <property type="match status" value="1"/>
</dbReference>
<sequence>MNNNQQSASFFITTERHGRQVRNLREFSDANPDICHKAVNGQPYMIDPRALELVPNWNCREMGLGEEYYKLPKPAAHIQNLKNAFINGADIDPITVVIVDGRPRVRQGNCRTRAALLALKETGLPILIRLREFLGDDIEQEWHSLDGAKALLLCPVGRGIAYSRLVNEAGMSVEQVSKRENISDMAVRQLISLATINDELKVLISQDVISYTLCLELIRDLGENEALEKYVQTLMTKLRFSHLIYQELVHFHLM</sequence>
<organism evidence="1">
    <name type="scientific">Raoultella ornithinolytica</name>
    <name type="common">Klebsiella ornithinolytica</name>
    <dbReference type="NCBI Taxonomy" id="54291"/>
    <lineage>
        <taxon>Bacteria</taxon>
        <taxon>Pseudomonadati</taxon>
        <taxon>Pseudomonadota</taxon>
        <taxon>Gammaproteobacteria</taxon>
        <taxon>Enterobacterales</taxon>
        <taxon>Enterobacteriaceae</taxon>
        <taxon>Klebsiella/Raoultella group</taxon>
        <taxon>Raoultella</taxon>
    </lineage>
</organism>
<protein>
    <recommendedName>
        <fullName evidence="2">DNA-binding protein</fullName>
    </recommendedName>
</protein>
<dbReference type="SUPFAM" id="SSF109709">
    <property type="entry name" value="KorB DNA-binding domain-like"/>
    <property type="match status" value="1"/>
</dbReference>
<dbReference type="EMBL" id="MT062912">
    <property type="protein sequence ID" value="QNL32663.1"/>
    <property type="molecule type" value="Genomic_DNA"/>
</dbReference>
<reference evidence="1" key="1">
    <citation type="submission" date="2020-02" db="EMBL/GenBank/DDBJ databases">
        <authorList>
            <person name="Zhou D."/>
        </authorList>
    </citation>
    <scope>NUCLEOTIDE SEQUENCE</scope>
    <source>
        <strain evidence="1">193104922</strain>
        <plasmid evidence="1">p104922-NDM</plasmid>
    </source>
</reference>
<dbReference type="AlphaFoldDB" id="A0A7G9A7D4"/>
<evidence type="ECO:0008006" key="2">
    <source>
        <dbReference type="Google" id="ProtNLM"/>
    </source>
</evidence>
<proteinExistence type="predicted"/>
<dbReference type="RefSeq" id="WP_223290588.1">
    <property type="nucleotide sequence ID" value="NZ_MT062912.1"/>
</dbReference>
<evidence type="ECO:0000313" key="1">
    <source>
        <dbReference type="EMBL" id="QNL32663.1"/>
    </source>
</evidence>